<dbReference type="EMBL" id="CALNXI010001485">
    <property type="protein sequence ID" value="CAH3170434.1"/>
    <property type="molecule type" value="Genomic_DNA"/>
</dbReference>
<evidence type="ECO:0000313" key="2">
    <source>
        <dbReference type="Proteomes" id="UP001159427"/>
    </source>
</evidence>
<reference evidence="1 2" key="1">
    <citation type="submission" date="2022-05" db="EMBL/GenBank/DDBJ databases">
        <authorList>
            <consortium name="Genoscope - CEA"/>
            <person name="William W."/>
        </authorList>
    </citation>
    <scope>NUCLEOTIDE SEQUENCE [LARGE SCALE GENOMIC DNA]</scope>
</reference>
<accession>A0ABN8QYY9</accession>
<sequence>MRYLFLHNLPYPPYGPNIPARRLGQRSHFIQRWGFFVTFIVMEDFPDCSDLNYLSDEDTEDASVCKRSRSVFKQSQDEVFDTADSSPVNSPNAKKIKSKTVVREEIAFVRREIEIIDTSEEEEDSEDSQQVH</sequence>
<gene>
    <name evidence="1" type="ORF">PEVE_00007277</name>
</gene>
<organism evidence="1 2">
    <name type="scientific">Porites evermanni</name>
    <dbReference type="NCBI Taxonomy" id="104178"/>
    <lineage>
        <taxon>Eukaryota</taxon>
        <taxon>Metazoa</taxon>
        <taxon>Cnidaria</taxon>
        <taxon>Anthozoa</taxon>
        <taxon>Hexacorallia</taxon>
        <taxon>Scleractinia</taxon>
        <taxon>Fungiina</taxon>
        <taxon>Poritidae</taxon>
        <taxon>Porites</taxon>
    </lineage>
</organism>
<evidence type="ECO:0000313" key="1">
    <source>
        <dbReference type="EMBL" id="CAH3170434.1"/>
    </source>
</evidence>
<comment type="caution">
    <text evidence="1">The sequence shown here is derived from an EMBL/GenBank/DDBJ whole genome shotgun (WGS) entry which is preliminary data.</text>
</comment>
<protein>
    <submittedName>
        <fullName evidence="1">Uncharacterized protein</fullName>
    </submittedName>
</protein>
<keyword evidence="2" id="KW-1185">Reference proteome</keyword>
<proteinExistence type="predicted"/>
<dbReference type="Proteomes" id="UP001159427">
    <property type="component" value="Unassembled WGS sequence"/>
</dbReference>
<name>A0ABN8QYY9_9CNID</name>